<accession>A0A4Y8SA45</accession>
<reference evidence="1 2" key="1">
    <citation type="journal article" date="2017" name="Int. J. Syst. Evol. Microbiol.">
        <title>Mucilaginibacterpsychrotolerans sp. nov., isolated from peatlands.</title>
        <authorList>
            <person name="Deng Y."/>
            <person name="Shen L."/>
            <person name="Xu B."/>
            <person name="Liu Y."/>
            <person name="Gu Z."/>
            <person name="Liu H."/>
            <person name="Zhou Y."/>
        </authorList>
    </citation>
    <scope>NUCLEOTIDE SEQUENCE [LARGE SCALE GENOMIC DNA]</scope>
    <source>
        <strain evidence="1 2">NH7-4</strain>
    </source>
</reference>
<evidence type="ECO:0000313" key="2">
    <source>
        <dbReference type="Proteomes" id="UP000297540"/>
    </source>
</evidence>
<dbReference type="AlphaFoldDB" id="A0A4Y8SA45"/>
<evidence type="ECO:0000313" key="1">
    <source>
        <dbReference type="EMBL" id="TFF35236.1"/>
    </source>
</evidence>
<evidence type="ECO:0008006" key="3">
    <source>
        <dbReference type="Google" id="ProtNLM"/>
    </source>
</evidence>
<dbReference type="EMBL" id="SOZE01000023">
    <property type="protein sequence ID" value="TFF35236.1"/>
    <property type="molecule type" value="Genomic_DNA"/>
</dbReference>
<protein>
    <recommendedName>
        <fullName evidence="3">Cell division inhibitor</fullName>
    </recommendedName>
</protein>
<name>A0A4Y8SA45_9SPHI</name>
<sequence length="158" mass="18173">MKTYALIIKQNLPLTLAEAWDFFSSPHNLAKITPPEMDFVVTSTYNGEAKMYPGMVITYKVSPLLGIKLNWMTEITHVEEGKYFVDEQRFGPYALWHHQHHFKEIPGGVEMTDLLHYAIPFGVFGQLANGLFVANKVKEVFEFREKAVVELFGEYKGR</sequence>
<dbReference type="OrthoDB" id="9793552at2"/>
<organism evidence="1 2">
    <name type="scientific">Mucilaginibacter psychrotolerans</name>
    <dbReference type="NCBI Taxonomy" id="1524096"/>
    <lineage>
        <taxon>Bacteria</taxon>
        <taxon>Pseudomonadati</taxon>
        <taxon>Bacteroidota</taxon>
        <taxon>Sphingobacteriia</taxon>
        <taxon>Sphingobacteriales</taxon>
        <taxon>Sphingobacteriaceae</taxon>
        <taxon>Mucilaginibacter</taxon>
    </lineage>
</organism>
<dbReference type="Proteomes" id="UP000297540">
    <property type="component" value="Unassembled WGS sequence"/>
</dbReference>
<gene>
    <name evidence="1" type="ORF">E2R66_19935</name>
</gene>
<keyword evidence="2" id="KW-1185">Reference proteome</keyword>
<dbReference type="SUPFAM" id="SSF55961">
    <property type="entry name" value="Bet v1-like"/>
    <property type="match status" value="1"/>
</dbReference>
<dbReference type="CDD" id="cd07820">
    <property type="entry name" value="SRPBCC_3"/>
    <property type="match status" value="1"/>
</dbReference>
<dbReference type="InterPro" id="IPR023393">
    <property type="entry name" value="START-like_dom_sf"/>
</dbReference>
<comment type="caution">
    <text evidence="1">The sequence shown here is derived from an EMBL/GenBank/DDBJ whole genome shotgun (WGS) entry which is preliminary data.</text>
</comment>
<proteinExistence type="predicted"/>
<dbReference type="Gene3D" id="3.30.530.20">
    <property type="match status" value="1"/>
</dbReference>